<evidence type="ECO:0000256" key="4">
    <source>
        <dbReference type="ARBA" id="ARBA00023002"/>
    </source>
</evidence>
<dbReference type="GO" id="GO:0005737">
    <property type="term" value="C:cytoplasm"/>
    <property type="evidence" value="ECO:0007669"/>
    <property type="project" value="TreeGrafter"/>
</dbReference>
<dbReference type="CDD" id="cd07209">
    <property type="entry name" value="Pat_hypo_Ecoli_Z1214_like"/>
    <property type="match status" value="1"/>
</dbReference>
<comment type="cofactor">
    <cofactor evidence="1">
        <name>FAD</name>
        <dbReference type="ChEBI" id="CHEBI:57692"/>
    </cofactor>
</comment>
<dbReference type="Pfam" id="PF01734">
    <property type="entry name" value="Patatin"/>
    <property type="match status" value="1"/>
</dbReference>
<dbReference type="Pfam" id="PF14759">
    <property type="entry name" value="Reductase_C"/>
    <property type="match status" value="1"/>
</dbReference>
<dbReference type="InterPro" id="IPR028202">
    <property type="entry name" value="Reductase_C"/>
</dbReference>
<dbReference type="Gene3D" id="3.30.390.30">
    <property type="match status" value="1"/>
</dbReference>
<dbReference type="GO" id="GO:0016651">
    <property type="term" value="F:oxidoreductase activity, acting on NAD(P)H"/>
    <property type="evidence" value="ECO:0007669"/>
    <property type="project" value="TreeGrafter"/>
</dbReference>
<evidence type="ECO:0000313" key="10">
    <source>
        <dbReference type="Proteomes" id="UP000216020"/>
    </source>
</evidence>
<dbReference type="Proteomes" id="UP000216020">
    <property type="component" value="Unassembled WGS sequence"/>
</dbReference>
<dbReference type="OrthoDB" id="9770965at2"/>
<dbReference type="InterPro" id="IPR016035">
    <property type="entry name" value="Acyl_Trfase/lysoPLipase"/>
</dbReference>
<feature type="active site" description="Nucleophile" evidence="6">
    <location>
        <position position="449"/>
    </location>
</feature>
<feature type="region of interest" description="Disordered" evidence="7">
    <location>
        <begin position="749"/>
        <end position="777"/>
    </location>
</feature>
<name>A0A261S1W8_9BORD</name>
<dbReference type="SUPFAM" id="SSF51905">
    <property type="entry name" value="FAD/NAD(P)-binding domain"/>
    <property type="match status" value="2"/>
</dbReference>
<keyword evidence="4" id="KW-0560">Oxidoreductase</keyword>
<keyword evidence="2" id="KW-0285">Flavoprotein</keyword>
<evidence type="ECO:0000256" key="5">
    <source>
        <dbReference type="ARBA" id="ARBA00023098"/>
    </source>
</evidence>
<evidence type="ECO:0000256" key="6">
    <source>
        <dbReference type="PROSITE-ProRule" id="PRU01161"/>
    </source>
</evidence>
<dbReference type="SUPFAM" id="SSF55424">
    <property type="entry name" value="FAD/NAD-linked reductases, dimerisation (C-terminal) domain"/>
    <property type="match status" value="1"/>
</dbReference>
<dbReference type="PANTHER" id="PTHR43557:SF2">
    <property type="entry name" value="RIESKE DOMAIN-CONTAINING PROTEIN-RELATED"/>
    <property type="match status" value="1"/>
</dbReference>
<dbReference type="PRINTS" id="PR00411">
    <property type="entry name" value="PNDRDTASEI"/>
</dbReference>
<feature type="short sequence motif" description="GXGXXG" evidence="6">
    <location>
        <begin position="420"/>
        <end position="425"/>
    </location>
</feature>
<dbReference type="Pfam" id="PF12536">
    <property type="entry name" value="DUF3734"/>
    <property type="match status" value="1"/>
</dbReference>
<dbReference type="RefSeq" id="WP_094855555.1">
    <property type="nucleotide sequence ID" value="NZ_NEVM01000005.1"/>
</dbReference>
<dbReference type="GO" id="GO:0016042">
    <property type="term" value="P:lipid catabolic process"/>
    <property type="evidence" value="ECO:0007669"/>
    <property type="project" value="UniProtKB-UniRule"/>
</dbReference>
<dbReference type="EMBL" id="NEVM01000005">
    <property type="protein sequence ID" value="OZI31141.1"/>
    <property type="molecule type" value="Genomic_DNA"/>
</dbReference>
<feature type="domain" description="PNPLA" evidence="8">
    <location>
        <begin position="416"/>
        <end position="614"/>
    </location>
</feature>
<dbReference type="Gene3D" id="3.40.1090.10">
    <property type="entry name" value="Cytosolic phospholipase A2 catalytic domain"/>
    <property type="match status" value="2"/>
</dbReference>
<gene>
    <name evidence="9" type="ORF">CAL29_24730</name>
</gene>
<dbReference type="PRINTS" id="PR00368">
    <property type="entry name" value="FADPNR"/>
</dbReference>
<keyword evidence="6" id="KW-0442">Lipid degradation</keyword>
<dbReference type="InterPro" id="IPR021095">
    <property type="entry name" value="DUF3734"/>
</dbReference>
<dbReference type="InterPro" id="IPR002641">
    <property type="entry name" value="PNPLA_dom"/>
</dbReference>
<evidence type="ECO:0000256" key="2">
    <source>
        <dbReference type="ARBA" id="ARBA00022630"/>
    </source>
</evidence>
<dbReference type="Pfam" id="PF07992">
    <property type="entry name" value="Pyr_redox_2"/>
    <property type="match status" value="1"/>
</dbReference>
<dbReference type="PROSITE" id="PS51635">
    <property type="entry name" value="PNPLA"/>
    <property type="match status" value="1"/>
</dbReference>
<proteinExistence type="predicted"/>
<reference evidence="10" key="1">
    <citation type="submission" date="2017-05" db="EMBL/GenBank/DDBJ databases">
        <title>Complete and WGS of Bordetella genogroups.</title>
        <authorList>
            <person name="Spilker T."/>
            <person name="Lipuma J."/>
        </authorList>
    </citation>
    <scope>NUCLEOTIDE SEQUENCE [LARGE SCALE GENOMIC DNA]</scope>
    <source>
        <strain evidence="10">AU16122</strain>
    </source>
</reference>
<keyword evidence="5 6" id="KW-0443">Lipid metabolism</keyword>
<dbReference type="InterPro" id="IPR016156">
    <property type="entry name" value="FAD/NAD-linked_Rdtase_dimer_sf"/>
</dbReference>
<dbReference type="InterPro" id="IPR036188">
    <property type="entry name" value="FAD/NAD-bd_sf"/>
</dbReference>
<evidence type="ECO:0000256" key="3">
    <source>
        <dbReference type="ARBA" id="ARBA00022827"/>
    </source>
</evidence>
<evidence type="ECO:0000259" key="8">
    <source>
        <dbReference type="PROSITE" id="PS51635"/>
    </source>
</evidence>
<dbReference type="PANTHER" id="PTHR43557">
    <property type="entry name" value="APOPTOSIS-INDUCING FACTOR 1"/>
    <property type="match status" value="1"/>
</dbReference>
<organism evidence="9 10">
    <name type="scientific">Bordetella genomosp. 10</name>
    <dbReference type="NCBI Taxonomy" id="1416804"/>
    <lineage>
        <taxon>Bacteria</taxon>
        <taxon>Pseudomonadati</taxon>
        <taxon>Pseudomonadota</taxon>
        <taxon>Betaproteobacteria</taxon>
        <taxon>Burkholderiales</taxon>
        <taxon>Alcaligenaceae</taxon>
        <taxon>Bordetella</taxon>
    </lineage>
</organism>
<dbReference type="InterPro" id="IPR023753">
    <property type="entry name" value="FAD/NAD-binding_dom"/>
</dbReference>
<dbReference type="AlphaFoldDB" id="A0A261S1W8"/>
<keyword evidence="6" id="KW-0378">Hydrolase</keyword>
<evidence type="ECO:0000256" key="1">
    <source>
        <dbReference type="ARBA" id="ARBA00001974"/>
    </source>
</evidence>
<keyword evidence="10" id="KW-1185">Reference proteome</keyword>
<dbReference type="GO" id="GO:0016787">
    <property type="term" value="F:hydrolase activity"/>
    <property type="evidence" value="ECO:0007669"/>
    <property type="project" value="UniProtKB-UniRule"/>
</dbReference>
<feature type="short sequence motif" description="DGA/G" evidence="6">
    <location>
        <begin position="601"/>
        <end position="603"/>
    </location>
</feature>
<protein>
    <submittedName>
        <fullName evidence="9">Pyridine nucleotide-disulfide oxidoreductase</fullName>
    </submittedName>
</protein>
<comment type="caution">
    <text evidence="9">The sequence shown here is derived from an EMBL/GenBank/DDBJ whole genome shotgun (WGS) entry which is preliminary data.</text>
</comment>
<feature type="short sequence motif" description="GXSXG" evidence="6">
    <location>
        <begin position="447"/>
        <end position="451"/>
    </location>
</feature>
<dbReference type="Gene3D" id="3.50.50.60">
    <property type="entry name" value="FAD/NAD(P)-binding domain"/>
    <property type="match status" value="2"/>
</dbReference>
<dbReference type="SUPFAM" id="SSF52151">
    <property type="entry name" value="FabD/lysophospholipase-like"/>
    <property type="match status" value="1"/>
</dbReference>
<dbReference type="InterPro" id="IPR050446">
    <property type="entry name" value="FAD-oxidoreductase/Apoptosis"/>
</dbReference>
<evidence type="ECO:0000256" key="7">
    <source>
        <dbReference type="SAM" id="MobiDB-lite"/>
    </source>
</evidence>
<feature type="active site" description="Proton acceptor" evidence="6">
    <location>
        <position position="601"/>
    </location>
</feature>
<evidence type="ECO:0000313" key="9">
    <source>
        <dbReference type="EMBL" id="OZI31141.1"/>
    </source>
</evidence>
<accession>A0A261S1W8</accession>
<keyword evidence="3" id="KW-0274">FAD</keyword>
<sequence>MKYKQADFLLVGGGLASATAAETLRREGAEGSILILSAESVLPYHRPALSKRYLLGTVDASQILVHAEMFYQEQRIEVALSTRAVSVDPERHLVETSTGDHIQYGKLLIATGASPRPVEVPGAALQGIYALRSKDDCDAIRRGAAKAKRVAVVGGSFLGMEVALSLREMGLSVTVVEGDSRLMRHLESPMLSDYFRDFAGENGVETVVGDAVVEFIGRGKVKEVATRAGKRIPCDLAVVCTGVQAATQFLEGSGIELEDGRVVVDDLLRANQPDVYAAGDVVSFMDPVFARRRHIEHWDNAVKQGRLAAMNMLGRRRRYDEVSYFFCEIGSIGFDMLGDPEGADETIERGGLNSRAFSLFYLKDDVPRALFSFGRPADEIRLSEGLIRYRTNLRADKLKLQDPDFKLDFLPMQNVLILQGGGALGAFECGVVKGLEEHRIFPDIVAGISIGALNGAIIAGNPKHATEALESFWSELQVVSAPMPEPLRQAATAMQILQFGVPQFFRPRWIPSCDTPWVAPWKWTSFYDTAPMRTLLEKYVDFKSLPASPVRLLVGAVNVLTSEFEVFDSYVDDMTPDHILASGSLPPGFSWTYVNGQPYWDGGIVSNSPLDMVVDRCGPDGKRVFIVDLFSGQKALPENLTEIMARRDEILYSERIRNDLRTRELIDSYRGMIESLLREIEPARQEKIRQRPRYIQLMGDGAPMHITRFLRKGPENEPSSRDYDFSDVAVRAHQAQGYALVREVLGAPGEAPAHLQPRKPRRQSAEEADTAVDTSTT</sequence>